<dbReference type="AlphaFoldDB" id="A0A6C0JG48"/>
<dbReference type="PROSITE" id="PS51324">
    <property type="entry name" value="ERV_ALR"/>
    <property type="match status" value="1"/>
</dbReference>
<dbReference type="InterPro" id="IPR017905">
    <property type="entry name" value="ERV/ALR_sulphydryl_oxidase"/>
</dbReference>
<organism evidence="8">
    <name type="scientific">viral metagenome</name>
    <dbReference type="NCBI Taxonomy" id="1070528"/>
    <lineage>
        <taxon>unclassified sequences</taxon>
        <taxon>metagenomes</taxon>
        <taxon>organismal metagenomes</taxon>
    </lineage>
</organism>
<evidence type="ECO:0000256" key="1">
    <source>
        <dbReference type="ARBA" id="ARBA00001974"/>
    </source>
</evidence>
<evidence type="ECO:0000259" key="7">
    <source>
        <dbReference type="PROSITE" id="PS51324"/>
    </source>
</evidence>
<evidence type="ECO:0000256" key="4">
    <source>
        <dbReference type="ARBA" id="ARBA00022827"/>
    </source>
</evidence>
<proteinExistence type="predicted"/>
<dbReference type="Pfam" id="PF04777">
    <property type="entry name" value="Evr1_Alr"/>
    <property type="match status" value="1"/>
</dbReference>
<keyword evidence="5" id="KW-0560">Oxidoreductase</keyword>
<comment type="cofactor">
    <cofactor evidence="1">
        <name>FAD</name>
        <dbReference type="ChEBI" id="CHEBI:57692"/>
    </cofactor>
</comment>
<dbReference type="SUPFAM" id="SSF69000">
    <property type="entry name" value="FAD-dependent thiol oxidase"/>
    <property type="match status" value="1"/>
</dbReference>
<dbReference type="InterPro" id="IPR036774">
    <property type="entry name" value="ERV/ALR_sulphydryl_oxid_sf"/>
</dbReference>
<evidence type="ECO:0000256" key="2">
    <source>
        <dbReference type="ARBA" id="ARBA00012512"/>
    </source>
</evidence>
<keyword evidence="4" id="KW-0274">FAD</keyword>
<reference evidence="8" key="1">
    <citation type="journal article" date="2020" name="Nature">
        <title>Giant virus diversity and host interactions through global metagenomics.</title>
        <authorList>
            <person name="Schulz F."/>
            <person name="Roux S."/>
            <person name="Paez-Espino D."/>
            <person name="Jungbluth S."/>
            <person name="Walsh D.A."/>
            <person name="Denef V.J."/>
            <person name="McMahon K.D."/>
            <person name="Konstantinidis K.T."/>
            <person name="Eloe-Fadrosh E.A."/>
            <person name="Kyrpides N.C."/>
            <person name="Woyke T."/>
        </authorList>
    </citation>
    <scope>NUCLEOTIDE SEQUENCE</scope>
    <source>
        <strain evidence="8">GVMAG-M-3300025880-76</strain>
    </source>
</reference>
<keyword evidence="3" id="KW-0285">Flavoprotein</keyword>
<accession>A0A6C0JG48</accession>
<feature type="domain" description="ERV/ALR sulfhydryl oxidase" evidence="7">
    <location>
        <begin position="1"/>
        <end position="102"/>
    </location>
</feature>
<name>A0A6C0JG48_9ZZZZ</name>
<sequence length="152" mass="18214">MNWGPATWEFIHTFIEVLKEDTFIQNRKSIIEFIISVLTHLPCPMCSDHAKKYLYHKNHLVNRLKTKQDLKLYIFNFHNNVNDRTKKTIHNVNILSTYRNKHIVETYQLYTKSWLEAQNSSVMLMSSSSFVRRNFVQGTSQWLKEHKHLFTV</sequence>
<evidence type="ECO:0000256" key="3">
    <source>
        <dbReference type="ARBA" id="ARBA00022630"/>
    </source>
</evidence>
<evidence type="ECO:0000256" key="5">
    <source>
        <dbReference type="ARBA" id="ARBA00023002"/>
    </source>
</evidence>
<evidence type="ECO:0000313" key="8">
    <source>
        <dbReference type="EMBL" id="QHU02634.1"/>
    </source>
</evidence>
<evidence type="ECO:0000256" key="6">
    <source>
        <dbReference type="ARBA" id="ARBA00023157"/>
    </source>
</evidence>
<dbReference type="EMBL" id="MN740361">
    <property type="protein sequence ID" value="QHU02634.1"/>
    <property type="molecule type" value="Genomic_DNA"/>
</dbReference>
<dbReference type="Gene3D" id="1.20.120.310">
    <property type="entry name" value="ERV/ALR sulfhydryl oxidase domain"/>
    <property type="match status" value="1"/>
</dbReference>
<keyword evidence="6" id="KW-1015">Disulfide bond</keyword>
<dbReference type="GO" id="GO:0016972">
    <property type="term" value="F:thiol oxidase activity"/>
    <property type="evidence" value="ECO:0007669"/>
    <property type="project" value="UniProtKB-EC"/>
</dbReference>
<dbReference type="EC" id="1.8.3.2" evidence="2"/>
<protein>
    <recommendedName>
        <fullName evidence="2">thiol oxidase</fullName>
        <ecNumber evidence="2">1.8.3.2</ecNumber>
    </recommendedName>
</protein>